<feature type="active site" description="Proton acceptor" evidence="1">
    <location>
        <position position="30"/>
    </location>
</feature>
<dbReference type="PANTHER" id="PTHR40114">
    <property type="entry name" value="SLR0698 PROTEIN"/>
    <property type="match status" value="1"/>
</dbReference>
<dbReference type="SUPFAM" id="SSF55154">
    <property type="entry name" value="CYTH-like phosphatases"/>
    <property type="match status" value="1"/>
</dbReference>
<dbReference type="PANTHER" id="PTHR40114:SF1">
    <property type="entry name" value="SLR0698 PROTEIN"/>
    <property type="match status" value="1"/>
</dbReference>
<dbReference type="InterPro" id="IPR033469">
    <property type="entry name" value="CYTH-like_dom_sf"/>
</dbReference>
<evidence type="ECO:0000313" key="4">
    <source>
        <dbReference type="Proteomes" id="UP000541470"/>
    </source>
</evidence>
<dbReference type="Gene3D" id="2.40.320.10">
    <property type="entry name" value="Hypothetical Protein Pfu-838710-001"/>
    <property type="match status" value="1"/>
</dbReference>
<keyword evidence="4" id="KW-1185">Reference proteome</keyword>
<dbReference type="RefSeq" id="WP_169586104.1">
    <property type="nucleotide sequence ID" value="NZ_JABBGK010000001.1"/>
</dbReference>
<reference evidence="3 4" key="1">
    <citation type="submission" date="2020-04" db="EMBL/GenBank/DDBJ databases">
        <title>Rhizobium sp. S-51 isolated from soil.</title>
        <authorList>
            <person name="Dahal R.H."/>
        </authorList>
    </citation>
    <scope>NUCLEOTIDE SEQUENCE [LARGE SCALE GENOMIC DNA]</scope>
    <source>
        <strain evidence="3 4">S-51</strain>
    </source>
</reference>
<evidence type="ECO:0000256" key="1">
    <source>
        <dbReference type="PIRSR" id="PIRSR016487-1"/>
    </source>
</evidence>
<sequence length="162" mass="18513">MAKEIERKFLVTNDSWRQHATSATPMRQAYLSVNHDRSVRVRTSNDESAKLTIKFGKTALVRDEFEYPIPLAEAEEMITFAVGNVIEKVRYTVDVGGFTWEVDVFEGAYRGLVIAEVELQSEQDDPELPDWLGREVTGDRRYSNQVLATERLKPELVHALPN</sequence>
<evidence type="ECO:0000313" key="3">
    <source>
        <dbReference type="EMBL" id="NML72535.1"/>
    </source>
</evidence>
<dbReference type="SMART" id="SM01118">
    <property type="entry name" value="CYTH"/>
    <property type="match status" value="1"/>
</dbReference>
<dbReference type="AlphaFoldDB" id="A0A7Y0AS69"/>
<organism evidence="3 4">
    <name type="scientific">Rhizobium terricola</name>
    <dbReference type="NCBI Taxonomy" id="2728849"/>
    <lineage>
        <taxon>Bacteria</taxon>
        <taxon>Pseudomonadati</taxon>
        <taxon>Pseudomonadota</taxon>
        <taxon>Alphaproteobacteria</taxon>
        <taxon>Hyphomicrobiales</taxon>
        <taxon>Rhizobiaceae</taxon>
        <taxon>Rhizobium/Agrobacterium group</taxon>
        <taxon>Rhizobium</taxon>
    </lineage>
</organism>
<comment type="caution">
    <text evidence="3">The sequence shown here is derived from an EMBL/GenBank/DDBJ whole genome shotgun (WGS) entry which is preliminary data.</text>
</comment>
<accession>A0A7Y0AS69</accession>
<name>A0A7Y0AS69_9HYPH</name>
<dbReference type="InterPro" id="IPR012042">
    <property type="entry name" value="NeuTTM/CthTTM-like"/>
</dbReference>
<dbReference type="CDD" id="cd07891">
    <property type="entry name" value="CYTH-like_CthTTM-like_1"/>
    <property type="match status" value="1"/>
</dbReference>
<dbReference type="PROSITE" id="PS51707">
    <property type="entry name" value="CYTH"/>
    <property type="match status" value="1"/>
</dbReference>
<feature type="domain" description="CYTH" evidence="2">
    <location>
        <begin position="2"/>
        <end position="149"/>
    </location>
</feature>
<proteinExistence type="predicted"/>
<dbReference type="Proteomes" id="UP000541470">
    <property type="component" value="Unassembled WGS sequence"/>
</dbReference>
<evidence type="ECO:0000259" key="2">
    <source>
        <dbReference type="PROSITE" id="PS51707"/>
    </source>
</evidence>
<gene>
    <name evidence="3" type="ORF">HHL25_00205</name>
</gene>
<dbReference type="PIRSF" id="PIRSF016487">
    <property type="entry name" value="CYTH_UCP016487"/>
    <property type="match status" value="1"/>
</dbReference>
<dbReference type="EMBL" id="JABBGK010000001">
    <property type="protein sequence ID" value="NML72535.1"/>
    <property type="molecule type" value="Genomic_DNA"/>
</dbReference>
<dbReference type="Pfam" id="PF01928">
    <property type="entry name" value="CYTH"/>
    <property type="match status" value="1"/>
</dbReference>
<protein>
    <submittedName>
        <fullName evidence="3">CYTH domain-containing protein</fullName>
    </submittedName>
</protein>
<dbReference type="InterPro" id="IPR023577">
    <property type="entry name" value="CYTH_domain"/>
</dbReference>